<protein>
    <submittedName>
        <fullName evidence="1">Uncharacterized protein</fullName>
    </submittedName>
</protein>
<proteinExistence type="predicted"/>
<accession>A0A4Y2GBH8</accession>
<comment type="caution">
    <text evidence="1">The sequence shown here is derived from an EMBL/GenBank/DDBJ whole genome shotgun (WGS) entry which is preliminary data.</text>
</comment>
<organism evidence="1 2">
    <name type="scientific">Araneus ventricosus</name>
    <name type="common">Orbweaver spider</name>
    <name type="synonym">Epeira ventricosa</name>
    <dbReference type="NCBI Taxonomy" id="182803"/>
    <lineage>
        <taxon>Eukaryota</taxon>
        <taxon>Metazoa</taxon>
        <taxon>Ecdysozoa</taxon>
        <taxon>Arthropoda</taxon>
        <taxon>Chelicerata</taxon>
        <taxon>Arachnida</taxon>
        <taxon>Araneae</taxon>
        <taxon>Araneomorphae</taxon>
        <taxon>Entelegynae</taxon>
        <taxon>Araneoidea</taxon>
        <taxon>Araneidae</taxon>
        <taxon>Araneus</taxon>
    </lineage>
</organism>
<keyword evidence="2" id="KW-1185">Reference proteome</keyword>
<evidence type="ECO:0000313" key="2">
    <source>
        <dbReference type="Proteomes" id="UP000499080"/>
    </source>
</evidence>
<reference evidence="1 2" key="1">
    <citation type="journal article" date="2019" name="Sci. Rep.">
        <title>Orb-weaving spider Araneus ventricosus genome elucidates the spidroin gene catalogue.</title>
        <authorList>
            <person name="Kono N."/>
            <person name="Nakamura H."/>
            <person name="Ohtoshi R."/>
            <person name="Moran D.A.P."/>
            <person name="Shinohara A."/>
            <person name="Yoshida Y."/>
            <person name="Fujiwara M."/>
            <person name="Mori M."/>
            <person name="Tomita M."/>
            <person name="Arakawa K."/>
        </authorList>
    </citation>
    <scope>NUCLEOTIDE SEQUENCE [LARGE SCALE GENOMIC DNA]</scope>
</reference>
<evidence type="ECO:0000313" key="1">
    <source>
        <dbReference type="EMBL" id="GBM51162.1"/>
    </source>
</evidence>
<dbReference type="AlphaFoldDB" id="A0A4Y2GBH8"/>
<dbReference type="Proteomes" id="UP000499080">
    <property type="component" value="Unassembled WGS sequence"/>
</dbReference>
<dbReference type="EMBL" id="BGPR01001325">
    <property type="protein sequence ID" value="GBM51162.1"/>
    <property type="molecule type" value="Genomic_DNA"/>
</dbReference>
<sequence>MFQNAGPLHEPCGHPCVCSQRTGPSLVCIATFLFLNASRSVSLMLEKREREANMSLMEGYCRLSNAPEMSKDINTAAFSCLRACSRRDVTCRSASSDDFPSLDPYCSGCWSFLSLIGS</sequence>
<name>A0A4Y2GBH8_ARAVE</name>
<gene>
    <name evidence="1" type="ORF">AVEN_2510_1</name>
</gene>